<gene>
    <name evidence="4" type="ORF">SAMN00017405_2266</name>
</gene>
<dbReference type="InterPro" id="IPR007621">
    <property type="entry name" value="TPM_dom"/>
</dbReference>
<dbReference type="RefSeq" id="WP_084053281.1">
    <property type="nucleotide sequence ID" value="NZ_FWWT01000018.1"/>
</dbReference>
<evidence type="ECO:0000256" key="1">
    <source>
        <dbReference type="SAM" id="MobiDB-lite"/>
    </source>
</evidence>
<dbReference type="AlphaFoldDB" id="A0A1W1VCV6"/>
<dbReference type="PANTHER" id="PTHR30373">
    <property type="entry name" value="UPF0603 PROTEIN YGCG"/>
    <property type="match status" value="1"/>
</dbReference>
<sequence>MNKKIKILFVTFLILTFFTNVAYALTLPNYTGDIYVQDFAEMISPELETEINNISRSLEDQTTAQIAVVTIPSLEGNDIELYANELLRKWAIGSKEKDNGVLVLIAKEEKDFRIEVGYGLEGRINDAKAGDILRAATPSFKAGNNDEGVSVIYSSLIQEISAEYEIDINNLYPGTAPETGLGTEKEAKLPFWAKALFVIVLIYLAIFHPDVLMMLIYMFSRGGGGSGGNSGGSRRGGGGSSGGGGASGGW</sequence>
<dbReference type="EMBL" id="FWWT01000018">
    <property type="protein sequence ID" value="SMB91277.1"/>
    <property type="molecule type" value="Genomic_DNA"/>
</dbReference>
<feature type="domain" description="TPM" evidence="3">
    <location>
        <begin position="36"/>
        <end position="157"/>
    </location>
</feature>
<evidence type="ECO:0000259" key="3">
    <source>
        <dbReference type="Pfam" id="PF04536"/>
    </source>
</evidence>
<organism evidence="4 5">
    <name type="scientific">Desulfonispora thiosulfatigenes DSM 11270</name>
    <dbReference type="NCBI Taxonomy" id="656914"/>
    <lineage>
        <taxon>Bacteria</taxon>
        <taxon>Bacillati</taxon>
        <taxon>Bacillota</taxon>
        <taxon>Clostridia</taxon>
        <taxon>Eubacteriales</taxon>
        <taxon>Peptococcaceae</taxon>
        <taxon>Desulfonispora</taxon>
    </lineage>
</organism>
<dbReference type="OrthoDB" id="9810918at2"/>
<keyword evidence="2" id="KW-0812">Transmembrane</keyword>
<evidence type="ECO:0000313" key="4">
    <source>
        <dbReference type="EMBL" id="SMB91277.1"/>
    </source>
</evidence>
<dbReference type="Gene3D" id="3.10.310.50">
    <property type="match status" value="1"/>
</dbReference>
<feature type="transmembrane region" description="Helical" evidence="2">
    <location>
        <begin position="195"/>
        <end position="219"/>
    </location>
</feature>
<reference evidence="4 5" key="1">
    <citation type="submission" date="2017-04" db="EMBL/GenBank/DDBJ databases">
        <authorList>
            <person name="Afonso C.L."/>
            <person name="Miller P.J."/>
            <person name="Scott M.A."/>
            <person name="Spackman E."/>
            <person name="Goraichik I."/>
            <person name="Dimitrov K.M."/>
            <person name="Suarez D.L."/>
            <person name="Swayne D.E."/>
        </authorList>
    </citation>
    <scope>NUCLEOTIDE SEQUENCE [LARGE SCALE GENOMIC DNA]</scope>
    <source>
        <strain evidence="4 5">DSM 11270</strain>
    </source>
</reference>
<keyword evidence="5" id="KW-1185">Reference proteome</keyword>
<name>A0A1W1VCV6_DESTI</name>
<evidence type="ECO:0000313" key="5">
    <source>
        <dbReference type="Proteomes" id="UP000192731"/>
    </source>
</evidence>
<dbReference type="STRING" id="656914.SAMN00017405_2266"/>
<dbReference type="Proteomes" id="UP000192731">
    <property type="component" value="Unassembled WGS sequence"/>
</dbReference>
<protein>
    <recommendedName>
        <fullName evidence="3">TPM domain-containing protein</fullName>
    </recommendedName>
</protein>
<evidence type="ECO:0000256" key="2">
    <source>
        <dbReference type="SAM" id="Phobius"/>
    </source>
</evidence>
<accession>A0A1W1VCV6</accession>
<keyword evidence="2" id="KW-0472">Membrane</keyword>
<feature type="region of interest" description="Disordered" evidence="1">
    <location>
        <begin position="227"/>
        <end position="250"/>
    </location>
</feature>
<proteinExistence type="predicted"/>
<dbReference type="PANTHER" id="PTHR30373:SF2">
    <property type="entry name" value="UPF0603 PROTEIN YGCG"/>
    <property type="match status" value="1"/>
</dbReference>
<keyword evidence="2" id="KW-1133">Transmembrane helix</keyword>
<dbReference type="Pfam" id="PF04536">
    <property type="entry name" value="TPM_phosphatase"/>
    <property type="match status" value="1"/>
</dbReference>